<dbReference type="InterPro" id="IPR000182">
    <property type="entry name" value="GNAT_dom"/>
</dbReference>
<dbReference type="SUPFAM" id="SSF55729">
    <property type="entry name" value="Acyl-CoA N-acyltransferases (Nat)"/>
    <property type="match status" value="1"/>
</dbReference>
<feature type="domain" description="N-acetyltransferase" evidence="1">
    <location>
        <begin position="17"/>
        <end position="189"/>
    </location>
</feature>
<dbReference type="AlphaFoldDB" id="A0A5C6W8H0"/>
<dbReference type="InterPro" id="IPR051531">
    <property type="entry name" value="N-acetyltransferase"/>
</dbReference>
<evidence type="ECO:0000313" key="2">
    <source>
        <dbReference type="EMBL" id="TXC92728.1"/>
    </source>
</evidence>
<dbReference type="Proteomes" id="UP000321363">
    <property type="component" value="Unassembled WGS sequence"/>
</dbReference>
<dbReference type="EMBL" id="VOQF01000001">
    <property type="protein sequence ID" value="TXC92728.1"/>
    <property type="molecule type" value="Genomic_DNA"/>
</dbReference>
<dbReference type="OrthoDB" id="9798081at2"/>
<dbReference type="RefSeq" id="WP_146945587.1">
    <property type="nucleotide sequence ID" value="NZ_VOQF01000001.1"/>
</dbReference>
<dbReference type="InterPro" id="IPR016181">
    <property type="entry name" value="Acyl_CoA_acyltransferase"/>
</dbReference>
<dbReference type="GO" id="GO:0016747">
    <property type="term" value="F:acyltransferase activity, transferring groups other than amino-acyl groups"/>
    <property type="evidence" value="ECO:0007669"/>
    <property type="project" value="InterPro"/>
</dbReference>
<dbReference type="PANTHER" id="PTHR43792:SF1">
    <property type="entry name" value="N-ACETYLTRANSFERASE DOMAIN-CONTAINING PROTEIN"/>
    <property type="match status" value="1"/>
</dbReference>
<organism evidence="2 3">
    <name type="scientific">Metabacillus litoralis</name>
    <dbReference type="NCBI Taxonomy" id="152268"/>
    <lineage>
        <taxon>Bacteria</taxon>
        <taxon>Bacillati</taxon>
        <taxon>Bacillota</taxon>
        <taxon>Bacilli</taxon>
        <taxon>Bacillales</taxon>
        <taxon>Bacillaceae</taxon>
        <taxon>Metabacillus</taxon>
    </lineage>
</organism>
<dbReference type="Pfam" id="PF13302">
    <property type="entry name" value="Acetyltransf_3"/>
    <property type="match status" value="1"/>
</dbReference>
<comment type="caution">
    <text evidence="2">The sequence shown here is derived from an EMBL/GenBank/DDBJ whole genome shotgun (WGS) entry which is preliminary data.</text>
</comment>
<protein>
    <submittedName>
        <fullName evidence="2">GNAT family N-acetyltransferase</fullName>
    </submittedName>
</protein>
<keyword evidence="3" id="KW-1185">Reference proteome</keyword>
<dbReference type="PROSITE" id="PS51186">
    <property type="entry name" value="GNAT"/>
    <property type="match status" value="1"/>
</dbReference>
<sequence length="189" mass="22634">MKLTEGTFEIVSETERLIIRPLQKADYENWLNEFENRYPSQYRYDKGKIDKSECTQEWFHNLVEKQQKLALTDTAHVFGVFRKEDGRHLDMVDFSTLARDDFQWGRIGYTIHNQYWRKGYGKEAVEEAFNVAFNHLKFHRIEAHINVDNSASFILAESVGMKYECTRKEFIFEFGEWTDNLIYYKNSIE</sequence>
<reference evidence="2 3" key="1">
    <citation type="journal article" date="2005" name="Int. J. Syst. Evol. Microbiol.">
        <title>Bacillus litoralis sp. nov., isolated from a tidal flat of the Yellow Sea in Korea.</title>
        <authorList>
            <person name="Yoon J.H."/>
            <person name="Oh T.K."/>
        </authorList>
    </citation>
    <scope>NUCLEOTIDE SEQUENCE [LARGE SCALE GENOMIC DNA]</scope>
    <source>
        <strain evidence="2 3">SW-211</strain>
    </source>
</reference>
<name>A0A5C6W8H0_9BACI</name>
<proteinExistence type="predicted"/>
<accession>A0A5C6W8H0</accession>
<dbReference type="Gene3D" id="3.40.630.30">
    <property type="match status" value="1"/>
</dbReference>
<evidence type="ECO:0000259" key="1">
    <source>
        <dbReference type="PROSITE" id="PS51186"/>
    </source>
</evidence>
<keyword evidence="2" id="KW-0808">Transferase</keyword>
<evidence type="ECO:0000313" key="3">
    <source>
        <dbReference type="Proteomes" id="UP000321363"/>
    </source>
</evidence>
<gene>
    <name evidence="2" type="ORF">FS935_00515</name>
</gene>
<dbReference type="PANTHER" id="PTHR43792">
    <property type="entry name" value="GNAT FAMILY, PUTATIVE (AFU_ORTHOLOGUE AFUA_3G00765)-RELATED-RELATED"/>
    <property type="match status" value="1"/>
</dbReference>